<dbReference type="OrthoDB" id="9775513at2"/>
<proteinExistence type="predicted"/>
<evidence type="ECO:0000313" key="5">
    <source>
        <dbReference type="EMBL" id="OQP33386.1"/>
    </source>
</evidence>
<evidence type="ECO:0000256" key="2">
    <source>
        <dbReference type="SAM" id="Phobius"/>
    </source>
</evidence>
<dbReference type="Gene3D" id="2.40.50.100">
    <property type="match status" value="1"/>
</dbReference>
<dbReference type="AlphaFoldDB" id="A0A1V9DHT0"/>
<dbReference type="PANTHER" id="PTHR30386:SF28">
    <property type="entry name" value="EXPORTED PROTEIN"/>
    <property type="match status" value="1"/>
</dbReference>
<dbReference type="RefSeq" id="WP_081139649.1">
    <property type="nucleotide sequence ID" value="NZ_MWUE01000017.1"/>
</dbReference>
<dbReference type="PANTHER" id="PTHR30386">
    <property type="entry name" value="MEMBRANE FUSION SUBUNIT OF EMRAB-TOLC MULTIDRUG EFFLUX PUMP"/>
    <property type="match status" value="1"/>
</dbReference>
<evidence type="ECO:0000256" key="1">
    <source>
        <dbReference type="SAM" id="Coils"/>
    </source>
</evidence>
<name>A0A1V9DHT0_9GAMM</name>
<protein>
    <submittedName>
        <fullName evidence="5">Anibiotic ABC transporter</fullName>
    </submittedName>
</protein>
<evidence type="ECO:0000313" key="6">
    <source>
        <dbReference type="Proteomes" id="UP000192769"/>
    </source>
</evidence>
<keyword evidence="1" id="KW-0175">Coiled coil</keyword>
<dbReference type="Proteomes" id="UP000192769">
    <property type="component" value="Unassembled WGS sequence"/>
</dbReference>
<gene>
    <name evidence="5" type="ORF">B2J69_12650</name>
</gene>
<feature type="domain" description="CzcB-like barrel-sandwich hybrid" evidence="3">
    <location>
        <begin position="70"/>
        <end position="291"/>
    </location>
</feature>
<evidence type="ECO:0000259" key="3">
    <source>
        <dbReference type="Pfam" id="PF25973"/>
    </source>
</evidence>
<dbReference type="Gene3D" id="2.40.30.170">
    <property type="match status" value="1"/>
</dbReference>
<organism evidence="5 6">
    <name type="scientific">Pantoea latae</name>
    <dbReference type="NCBI Taxonomy" id="1964541"/>
    <lineage>
        <taxon>Bacteria</taxon>
        <taxon>Pseudomonadati</taxon>
        <taxon>Pseudomonadota</taxon>
        <taxon>Gammaproteobacteria</taxon>
        <taxon>Enterobacterales</taxon>
        <taxon>Erwiniaceae</taxon>
        <taxon>Pantoea</taxon>
    </lineage>
</organism>
<dbReference type="Pfam" id="PF25973">
    <property type="entry name" value="BSH_CzcB"/>
    <property type="match status" value="1"/>
</dbReference>
<sequence>MEQPLFRQQALDAANRGSSGSVALYCPPYRWLLISVVMFITTATGLLFIFGSYTRYESSVGELLPKNGMVIVPPPVSATVIDIPVQEGQKVEQGAVLMVLSAEVSTQLGQTRQVVAENLAAQRARLQQDLHSLSRRHDVEMQGIKETISGLKQQQAQLGRQLAHRQKQVALAQAQLSKLSAMHAQGYASRRQLEEQESTLLDSQARYQDEQRQAIEIQQRVAQAQQLLREKPLDAEKKRNDIERQLADNHQSTAENEARRAFELRAPKSGYVAMMMAKSGQTLSAGQSAVAILPGDSELVARIMVNTSAVGFIQPGQRVVLRYKAFPYQKFGQHYGKVIDVSRAALSPQEVALITGHSPVQEQQYRVLVALDKQTIQAYQRSEPLRPGMALEADFIVDKRRLYQWALEPLYALGHKISL</sequence>
<feature type="transmembrane region" description="Helical" evidence="2">
    <location>
        <begin position="29"/>
        <end position="50"/>
    </location>
</feature>
<keyword evidence="2" id="KW-0472">Membrane</keyword>
<feature type="coiled-coil region" evidence="1">
    <location>
        <begin position="193"/>
        <end position="227"/>
    </location>
</feature>
<dbReference type="Pfam" id="PF26002">
    <property type="entry name" value="Beta-barrel_AprE"/>
    <property type="match status" value="1"/>
</dbReference>
<dbReference type="PRINTS" id="PR01490">
    <property type="entry name" value="RTXTOXIND"/>
</dbReference>
<dbReference type="InterPro" id="IPR058647">
    <property type="entry name" value="BSH_CzcB-like"/>
</dbReference>
<dbReference type="EMBL" id="MWUE01000017">
    <property type="protein sequence ID" value="OQP33386.1"/>
    <property type="molecule type" value="Genomic_DNA"/>
</dbReference>
<evidence type="ECO:0000259" key="4">
    <source>
        <dbReference type="Pfam" id="PF26002"/>
    </source>
</evidence>
<accession>A0A1V9DHT0</accession>
<feature type="domain" description="AprE-like beta-barrel" evidence="4">
    <location>
        <begin position="299"/>
        <end position="395"/>
    </location>
</feature>
<reference evidence="5 6" key="1">
    <citation type="submission" date="2017-02" db="EMBL/GenBank/DDBJ databases">
        <title>Whole genome shotgun sequence of Pantoea agglomerans strain AS1 isolated from a cycad, Zamia floridana in Central Florida, USA.</title>
        <authorList>
            <person name="Lata P."/>
            <person name="Govindarajan S."/>
            <person name="Qi F."/>
            <person name="Li J.-L."/>
            <person name="Maurya S.K."/>
            <person name="Sahoo M.K."/>
        </authorList>
    </citation>
    <scope>NUCLEOTIDE SEQUENCE [LARGE SCALE GENOMIC DNA]</scope>
    <source>
        <strain evidence="5 6">AS1</strain>
    </source>
</reference>
<dbReference type="InterPro" id="IPR050739">
    <property type="entry name" value="MFP"/>
</dbReference>
<keyword evidence="6" id="KW-1185">Reference proteome</keyword>
<keyword evidence="2" id="KW-0812">Transmembrane</keyword>
<comment type="caution">
    <text evidence="5">The sequence shown here is derived from an EMBL/GenBank/DDBJ whole genome shotgun (WGS) entry which is preliminary data.</text>
</comment>
<keyword evidence="2" id="KW-1133">Transmembrane helix</keyword>
<dbReference type="InterPro" id="IPR058982">
    <property type="entry name" value="Beta-barrel_AprE"/>
</dbReference>